<dbReference type="EMBL" id="FQZK01000020">
    <property type="protein sequence ID" value="SHK46003.1"/>
    <property type="molecule type" value="Genomic_DNA"/>
</dbReference>
<evidence type="ECO:0000313" key="4">
    <source>
        <dbReference type="Proteomes" id="UP000184452"/>
    </source>
</evidence>
<gene>
    <name evidence="3" type="ORF">SAMN05421803_12090</name>
</gene>
<reference evidence="3 4" key="1">
    <citation type="submission" date="2016-11" db="EMBL/GenBank/DDBJ databases">
        <authorList>
            <person name="Jaros S."/>
            <person name="Januszkiewicz K."/>
            <person name="Wedrychowicz H."/>
        </authorList>
    </citation>
    <scope>NUCLEOTIDE SEQUENCE [LARGE SCALE GENOMIC DNA]</scope>
    <source>
        <strain evidence="3 4">CGMCC 4.5723</strain>
    </source>
</reference>
<dbReference type="STRING" id="758803.SAMN05421803_12090"/>
<dbReference type="Pfam" id="PF04230">
    <property type="entry name" value="PS_pyruv_trans"/>
    <property type="match status" value="1"/>
</dbReference>
<dbReference type="GO" id="GO:0016740">
    <property type="term" value="F:transferase activity"/>
    <property type="evidence" value="ECO:0007669"/>
    <property type="project" value="UniProtKB-KW"/>
</dbReference>
<proteinExistence type="predicted"/>
<evidence type="ECO:0000256" key="1">
    <source>
        <dbReference type="SAM" id="Coils"/>
    </source>
</evidence>
<protein>
    <submittedName>
        <fullName evidence="3">Polysaccharide pyruvyl transferase</fullName>
    </submittedName>
</protein>
<accession>A0A1M6SMR7</accession>
<feature type="coiled-coil region" evidence="1">
    <location>
        <begin position="410"/>
        <end position="455"/>
    </location>
</feature>
<evidence type="ECO:0000259" key="2">
    <source>
        <dbReference type="Pfam" id="PF04230"/>
    </source>
</evidence>
<keyword evidence="1" id="KW-0175">Coiled coil</keyword>
<dbReference type="Proteomes" id="UP000184452">
    <property type="component" value="Unassembled WGS sequence"/>
</dbReference>
<keyword evidence="4" id="KW-1185">Reference proteome</keyword>
<feature type="domain" description="Polysaccharide pyruvyl transferase" evidence="2">
    <location>
        <begin position="30"/>
        <end position="301"/>
    </location>
</feature>
<sequence>MKRILLRSRKDPFRIVHAGAAIEENIFGNNVGNLIFSQASHKTLETSGTEVVANGFRAEASEAARINDEYDAFVIPLANAFRTSFVPHLNKLSALIEKLTIPVVVVGVGAQSDLDYGMDRMEALNKPVQRFVSAVLDRSASIGVRGEFTEKYLRGLGFNDVEVIGCPSMFMDGDRLTATREADGLGPDSAVAVNASRSALGAGDVGGIVSSNFARYPNMRYFAQETKDLALLYWGDASAVEDRHNPMPVHRTHPLFLENKVNVHLDPATWIGALREYDFSFGTRIHGNIAALLAGTPAVVLCHDSRTLELCRYFDIPHRQIRELSADVDAADLYREADFSAMHSGHAERFTRFTAFLEKNGLAHVHQPGEDGGAAFEERVRATAYPPAVDAWTSAEAGVGHRIGWLRSRHEASEAARADLAKRLKALEKETERRFQSVEKRLKSAEKTAAKAEKAAVQSLMGRVRRPVGRILRKTGLRR</sequence>
<dbReference type="AlphaFoldDB" id="A0A1M6SMR7"/>
<evidence type="ECO:0000313" key="3">
    <source>
        <dbReference type="EMBL" id="SHK46003.1"/>
    </source>
</evidence>
<dbReference type="InterPro" id="IPR007345">
    <property type="entry name" value="Polysacch_pyruvyl_Trfase"/>
</dbReference>
<name>A0A1M6SMR7_9ACTN</name>
<dbReference type="RefSeq" id="WP_073382400.1">
    <property type="nucleotide sequence ID" value="NZ_FQZK01000020.1"/>
</dbReference>
<organism evidence="3 4">
    <name type="scientific">Nocardiopsis flavescens</name>
    <dbReference type="NCBI Taxonomy" id="758803"/>
    <lineage>
        <taxon>Bacteria</taxon>
        <taxon>Bacillati</taxon>
        <taxon>Actinomycetota</taxon>
        <taxon>Actinomycetes</taxon>
        <taxon>Streptosporangiales</taxon>
        <taxon>Nocardiopsidaceae</taxon>
        <taxon>Nocardiopsis</taxon>
    </lineage>
</organism>
<keyword evidence="3" id="KW-0808">Transferase</keyword>
<dbReference type="OrthoDB" id="9767435at2"/>